<dbReference type="AlphaFoldDB" id="A0ABD5D8T1"/>
<gene>
    <name evidence="1" type="ORF">FPK87_14155</name>
</gene>
<accession>A0ABD5D8T1</accession>
<proteinExistence type="predicted"/>
<dbReference type="RefSeq" id="WP_004716540.1">
    <property type="nucleotide sequence ID" value="NZ_CP110465.1"/>
</dbReference>
<sequence>MAKRLVHNGNTTSEFEYAENEAYLNIALEYDDGTTEPLNYYQDPRTGDFVPVGIKLFREIEQHAMLMDLFDNEESGVEAQDLVVRLRLSYFKRGNKSDKKIERKLTLAK</sequence>
<dbReference type="EMBL" id="VMBB01000021">
    <property type="protein sequence ID" value="MDR8261596.1"/>
    <property type="molecule type" value="Genomic_DNA"/>
</dbReference>
<protein>
    <submittedName>
        <fullName evidence="1">Uncharacterized protein</fullName>
    </submittedName>
</protein>
<reference evidence="1" key="1">
    <citation type="submission" date="2019-07" db="EMBL/GenBank/DDBJ databases">
        <title>Biological characteristics of mucoid Acinetobacter baumannii from a general hospital in China.</title>
        <authorList>
            <person name="Hua X."/>
            <person name="Yu Y."/>
        </authorList>
    </citation>
    <scope>NUCLEOTIDE SEQUENCE [LARGE SCALE GENOMIC DNA]</scope>
    <source>
        <strain evidence="1">N41</strain>
    </source>
</reference>
<comment type="caution">
    <text evidence="1">The sequence shown here is derived from an EMBL/GenBank/DDBJ whole genome shotgun (WGS) entry which is preliminary data.</text>
</comment>
<evidence type="ECO:0000313" key="1">
    <source>
        <dbReference type="EMBL" id="MDR8261596.1"/>
    </source>
</evidence>
<organism evidence="1">
    <name type="scientific">Acinetobacter baumannii</name>
    <dbReference type="NCBI Taxonomy" id="470"/>
    <lineage>
        <taxon>Bacteria</taxon>
        <taxon>Pseudomonadati</taxon>
        <taxon>Pseudomonadota</taxon>
        <taxon>Gammaproteobacteria</taxon>
        <taxon>Moraxellales</taxon>
        <taxon>Moraxellaceae</taxon>
        <taxon>Acinetobacter</taxon>
        <taxon>Acinetobacter calcoaceticus/baumannii complex</taxon>
    </lineage>
</organism>
<name>A0ABD5D8T1_ACIBA</name>